<evidence type="ECO:0000313" key="3">
    <source>
        <dbReference type="EMBL" id="SDM95950.1"/>
    </source>
</evidence>
<dbReference type="STRING" id="990371.SAMN05421813_13050"/>
<dbReference type="RefSeq" id="WP_143007769.1">
    <property type="nucleotide sequence ID" value="NZ_FNHH01000030.1"/>
</dbReference>
<keyword evidence="4" id="KW-1185">Reference proteome</keyword>
<sequence>NAGTATTATTAGTVTTAAQPAITSVGTLTGLTVSAPITGSVTGNAGTATALATARTINGVSFDGTSNINVTATADAGSLTGATLAANVLSSSLTSVGTLGNLTVTNPIAGSITGNAGTATTATTAGTVTTAAQPAITSVGTLTGLTVSAPITGSVSGNAGTATALATARTINGVSFDGTSNINVTATADAGSLTGATLAANVLSSSLTSVGTLGNLTVTNPIAGSITGNAVTATTATTAGTVTTAAQPNITSVGTLTGLTVTAPIAGDITGSAAKLTTARTINGVSFDGTSNINVTATADAGSLTGTTLNATVVNSSLTSVGTLGNLTVTNPIAGSITGNAVTATTATTAGTVTTAAQPAITSVGTLTGLTVSAPIAGDITGSAAKLTTARTINGVSFDGTSNINVTATADAGSLTGTTLNATVVNSSLTSVGTLANLTVTNPIAGSITGNAATVTTNANLTGDVTSTGNATTISNAAVIGKLLTGYTSGAGTVAATDNILQAIQKLNGNDGLKANLASPTFTGTPTLPTGTIATTQAALNSTTAVATTAFVTTANNLKANLASPTFTGTVTLPTGTVAVTQAVNNNSTAVATTAYADAAATAGVSGKQNTLTNSAGLAGALTDETGTGLAVFATSPTLTTPVIGVATATTINKVAITAPTTGSTLTIADGKTLTASNSLTLAGTDASTLNIGTGGTLGSNAYSSTAFAPLASPTFTGTPTLPTGTIATTQAALNSTTAVATTEFVTTADNLKANLASPTFTGTPTAPTAAAAANNTQVATTAYADAAATAVKFADGTVTGNTPYWNGTAWVVSSGNIYNAGTNVGIGMTPSGSYKFEVNGKVKSTGINETSDVRWKKDILTVENALTKVEALRGVNYNWRTDEFPDKNFETERQLGLIAQEVEKVVPEVVRTDSKGFKTVEYSKLVALLLEAIKDQQKLINKQEADITALKSDADKMGNMQAEIDQIKVLLQNFDMQSKSVISKK</sequence>
<accession>A0A1G9XGV9</accession>
<feature type="non-terminal residue" evidence="3">
    <location>
        <position position="1"/>
    </location>
</feature>
<feature type="domain" description="Peptidase S74" evidence="2">
    <location>
        <begin position="852"/>
        <end position="948"/>
    </location>
</feature>
<dbReference type="PROSITE" id="PS51688">
    <property type="entry name" value="ICA"/>
    <property type="match status" value="1"/>
</dbReference>
<feature type="coiled-coil region" evidence="1">
    <location>
        <begin position="927"/>
        <end position="954"/>
    </location>
</feature>
<dbReference type="Proteomes" id="UP000199226">
    <property type="component" value="Unassembled WGS sequence"/>
</dbReference>
<dbReference type="AlphaFoldDB" id="A0A1G9XGV9"/>
<dbReference type="InterPro" id="IPR030392">
    <property type="entry name" value="S74_ICA"/>
</dbReference>
<evidence type="ECO:0000256" key="1">
    <source>
        <dbReference type="SAM" id="Coils"/>
    </source>
</evidence>
<keyword evidence="1" id="KW-0175">Coiled coil</keyword>
<proteinExistence type="predicted"/>
<protein>
    <submittedName>
        <fullName evidence="3">Chaperone of endosialidase</fullName>
    </submittedName>
</protein>
<dbReference type="Pfam" id="PF13884">
    <property type="entry name" value="Peptidase_S74"/>
    <property type="match status" value="1"/>
</dbReference>
<organism evidence="3 4">
    <name type="scientific">Daejeonella rubra</name>
    <dbReference type="NCBI Taxonomy" id="990371"/>
    <lineage>
        <taxon>Bacteria</taxon>
        <taxon>Pseudomonadati</taxon>
        <taxon>Bacteroidota</taxon>
        <taxon>Sphingobacteriia</taxon>
        <taxon>Sphingobacteriales</taxon>
        <taxon>Sphingobacteriaceae</taxon>
        <taxon>Daejeonella</taxon>
    </lineage>
</organism>
<dbReference type="OrthoDB" id="9808953at2"/>
<gene>
    <name evidence="3" type="ORF">SAMN05421813_13050</name>
</gene>
<dbReference type="EMBL" id="FNHH01000030">
    <property type="protein sequence ID" value="SDM95950.1"/>
    <property type="molecule type" value="Genomic_DNA"/>
</dbReference>
<name>A0A1G9XGV9_9SPHI</name>
<evidence type="ECO:0000259" key="2">
    <source>
        <dbReference type="PROSITE" id="PS51688"/>
    </source>
</evidence>
<evidence type="ECO:0000313" key="4">
    <source>
        <dbReference type="Proteomes" id="UP000199226"/>
    </source>
</evidence>
<reference evidence="4" key="1">
    <citation type="submission" date="2016-10" db="EMBL/GenBank/DDBJ databases">
        <authorList>
            <person name="Varghese N."/>
            <person name="Submissions S."/>
        </authorList>
    </citation>
    <scope>NUCLEOTIDE SEQUENCE [LARGE SCALE GENOMIC DNA]</scope>
    <source>
        <strain evidence="4">DSM 24536</strain>
    </source>
</reference>